<keyword evidence="3" id="KW-1185">Reference proteome</keyword>
<proteinExistence type="predicted"/>
<evidence type="ECO:0000313" key="3">
    <source>
        <dbReference type="Proteomes" id="UP000321525"/>
    </source>
</evidence>
<keyword evidence="2" id="KW-0413">Isomerase</keyword>
<dbReference type="GO" id="GO:0016853">
    <property type="term" value="F:isomerase activity"/>
    <property type="evidence" value="ECO:0007669"/>
    <property type="project" value="UniProtKB-KW"/>
</dbReference>
<dbReference type="Pfam" id="PF06934">
    <property type="entry name" value="CTI"/>
    <property type="match status" value="1"/>
</dbReference>
<evidence type="ECO:0000313" key="2">
    <source>
        <dbReference type="EMBL" id="TWX65000.1"/>
    </source>
</evidence>
<dbReference type="PROSITE" id="PS51257">
    <property type="entry name" value="PROKAR_LIPOPROTEIN"/>
    <property type="match status" value="1"/>
</dbReference>
<dbReference type="InterPro" id="IPR010706">
    <property type="entry name" value="Fatty_acid_cis-trans_isomerase"/>
</dbReference>
<sequence length="777" mass="89667">MRFFKLLLLFIFISGCATITYIELDDRYGFSNPIKRSNVADITPQQSALFHNQVRPILENRCIVCHGCYDAPCQLKMESVAGIERGANKTVVYDGARLQAIPVTNIQGNPKTIDQWRSEAFYPVLNERQQSPQANLASSLMYQMLQLKRNNPLPDEVILSKAFDVSLNRQQECPTIDEFKHYQENNPLGGMPYALPNLPDDEYQQLTLWLADGAKMPTAVAPTATELAMVEQWETFLNGDSKKEQLVARYLYEHLYLANLYFDANQRSFFNMVRSKTPPTQALQIITTRRPFEDPNVERVYYRLQKKQATVLAKRHMPYRFDSAKLTRYKALFFSPDYTIEELPGYKLKYASNPFITFQALPLESRYRFLLDEAQFSIMNFIKGPVCRGQIALNVIEDQFWVAFENPENIDMFGINKFLVEHSKLLQFPAATSSSVLSILDWREYASRQKEYVSAKKTFIDSLDLHASNIDLDLVWSGENNPNAALTIFRHFDSASVVKGFVGKPPKSAWVIGYPLLERIHYLLVAGFDVYGDVGHQLKTRLYMDFLRMEGESAFLMLLPKKVRKETHDLWYRETSSDVNDYNFLANFAELPDSGIEYQTDHPQAELYQRLTEHTATTHNNSHQLTSSINDYKFKRLENLTGKSVSLLPEVSFVVVNDNNKSQVFTLLRNSAHSNVAHLFSEKKRRLQAEDTLTVARGAIGTYPKAFFNISQQEVAEFIVAIENMKTKDDYFNLKSRYAVRRTNKDFWTFSDKLHQQLNKDQGIEFGLLDYNRLENK</sequence>
<dbReference type="RefSeq" id="WP_146800344.1">
    <property type="nucleotide sequence ID" value="NZ_VOLP01000023.1"/>
</dbReference>
<organism evidence="2 4">
    <name type="scientific">Colwellia hornerae</name>
    <dbReference type="NCBI Taxonomy" id="89402"/>
    <lineage>
        <taxon>Bacteria</taxon>
        <taxon>Pseudomonadati</taxon>
        <taxon>Pseudomonadota</taxon>
        <taxon>Gammaproteobacteria</taxon>
        <taxon>Alteromonadales</taxon>
        <taxon>Colwelliaceae</taxon>
        <taxon>Colwellia</taxon>
    </lineage>
</organism>
<accession>A0A5C6Q8M6</accession>
<gene>
    <name evidence="1" type="ORF">ESZ26_15365</name>
    <name evidence="2" type="ORF">ESZ27_13440</name>
</gene>
<comment type="caution">
    <text evidence="2">The sequence shown here is derived from an EMBL/GenBank/DDBJ whole genome shotgun (WGS) entry which is preliminary data.</text>
</comment>
<dbReference type="Proteomes" id="UP000321917">
    <property type="component" value="Unassembled WGS sequence"/>
</dbReference>
<dbReference type="OrthoDB" id="9809746at2"/>
<dbReference type="EMBL" id="VOLR01000024">
    <property type="protein sequence ID" value="TWX56156.1"/>
    <property type="molecule type" value="Genomic_DNA"/>
</dbReference>
<name>A0A5C6Q8M6_9GAMM</name>
<dbReference type="Proteomes" id="UP000321525">
    <property type="component" value="Unassembled WGS sequence"/>
</dbReference>
<dbReference type="AlphaFoldDB" id="A0A5C6Q8M6"/>
<dbReference type="EMBL" id="VOLQ01000027">
    <property type="protein sequence ID" value="TWX65000.1"/>
    <property type="molecule type" value="Genomic_DNA"/>
</dbReference>
<protein>
    <submittedName>
        <fullName evidence="2">Fatty acid cis/trans isomerase</fullName>
    </submittedName>
</protein>
<evidence type="ECO:0000313" key="1">
    <source>
        <dbReference type="EMBL" id="TWX56156.1"/>
    </source>
</evidence>
<reference evidence="2 4" key="1">
    <citation type="submission" date="2019-07" db="EMBL/GenBank/DDBJ databases">
        <title>Genomes of sea-ice associated Colwellia species.</title>
        <authorList>
            <person name="Bowman J.P."/>
        </authorList>
    </citation>
    <scope>NUCLEOTIDE SEQUENCE [LARGE SCALE GENOMIC DNA]</scope>
    <source>
        <strain evidence="1 3">ACAM 607</strain>
        <strain evidence="2 4">IC036</strain>
    </source>
</reference>
<evidence type="ECO:0000313" key="4">
    <source>
        <dbReference type="Proteomes" id="UP000321917"/>
    </source>
</evidence>